<dbReference type="Pfam" id="PF00150">
    <property type="entry name" value="Cellulase"/>
    <property type="match status" value="1"/>
</dbReference>
<dbReference type="InterPro" id="IPR017853">
    <property type="entry name" value="GH"/>
</dbReference>
<dbReference type="Gene3D" id="2.80.10.50">
    <property type="match status" value="1"/>
</dbReference>
<dbReference type="SUPFAM" id="SSF50370">
    <property type="entry name" value="Ricin B-like lectins"/>
    <property type="match status" value="1"/>
</dbReference>
<accession>A0A1D1ZE86</accession>
<evidence type="ECO:0000259" key="5">
    <source>
        <dbReference type="Pfam" id="PF00150"/>
    </source>
</evidence>
<dbReference type="GO" id="GO:0004553">
    <property type="term" value="F:hydrolase activity, hydrolyzing O-glycosyl compounds"/>
    <property type="evidence" value="ECO:0007669"/>
    <property type="project" value="InterPro"/>
</dbReference>
<reference evidence="6" key="1">
    <citation type="submission" date="2015-07" db="EMBL/GenBank/DDBJ databases">
        <title>Transcriptome Assembly of Anthurium amnicola.</title>
        <authorList>
            <person name="Suzuki J."/>
        </authorList>
    </citation>
    <scope>NUCLEOTIDE SEQUENCE</scope>
</reference>
<dbReference type="InterPro" id="IPR035992">
    <property type="entry name" value="Ricin_B-like_lectins"/>
</dbReference>
<gene>
    <name evidence="6" type="primary">GUN_0</name>
    <name evidence="6" type="ORF">g.74439</name>
</gene>
<proteinExistence type="inferred from homology"/>
<evidence type="ECO:0000256" key="1">
    <source>
        <dbReference type="ARBA" id="ARBA00005641"/>
    </source>
</evidence>
<dbReference type="EMBL" id="GDJX01002793">
    <property type="protein sequence ID" value="JAT65143.1"/>
    <property type="molecule type" value="Transcribed_RNA"/>
</dbReference>
<dbReference type="PANTHER" id="PTHR31263:SF66">
    <property type="entry name" value="OS04G0481000 PROTEIN"/>
    <property type="match status" value="1"/>
</dbReference>
<keyword evidence="3 4" id="KW-0326">Glycosidase</keyword>
<evidence type="ECO:0000256" key="4">
    <source>
        <dbReference type="RuleBase" id="RU361153"/>
    </source>
</evidence>
<dbReference type="Gene3D" id="3.20.20.80">
    <property type="entry name" value="Glycosidases"/>
    <property type="match status" value="1"/>
</dbReference>
<protein>
    <submittedName>
        <fullName evidence="6">Endoglucanase</fullName>
    </submittedName>
</protein>
<dbReference type="GO" id="GO:0000272">
    <property type="term" value="P:polysaccharide catabolic process"/>
    <property type="evidence" value="ECO:0007669"/>
    <property type="project" value="InterPro"/>
</dbReference>
<dbReference type="InterPro" id="IPR001547">
    <property type="entry name" value="Glyco_hydro_5"/>
</dbReference>
<evidence type="ECO:0000256" key="3">
    <source>
        <dbReference type="ARBA" id="ARBA00023295"/>
    </source>
</evidence>
<sequence>MVQRGAEAVHAVNPDVLVVLSGLDYDKDLSYLAEKPVELTFTGKLVFELHWYGFSDGGDWENGNPNTVCGSVVHNVTRKGFFLLEQGWPLFLGEFGVDQTGLSPADDSFLSCMLGVAAELDLDWALWALQGSYYVREGVLAYDETYGILSWDWCKPRNSYFLPRVAALQTPLQGPGLSDNSHYKIVFHPSTGQCILRNPQHNMLELGPCTDSEAWNYDEDRRLALKGSQLCLQADGVGKAARFGISCSDPSSSWQLISDSKMHISALLENNGSRVCLDARTGGTVVTNLCKCLSGEEHPCDPQSQWFKIVNSTRNLGRASL</sequence>
<organism evidence="6">
    <name type="scientific">Anthurium amnicola</name>
    <dbReference type="NCBI Taxonomy" id="1678845"/>
    <lineage>
        <taxon>Eukaryota</taxon>
        <taxon>Viridiplantae</taxon>
        <taxon>Streptophyta</taxon>
        <taxon>Embryophyta</taxon>
        <taxon>Tracheophyta</taxon>
        <taxon>Spermatophyta</taxon>
        <taxon>Magnoliopsida</taxon>
        <taxon>Liliopsida</taxon>
        <taxon>Araceae</taxon>
        <taxon>Pothoideae</taxon>
        <taxon>Potheae</taxon>
        <taxon>Anthurium</taxon>
    </lineage>
</organism>
<dbReference type="PANTHER" id="PTHR31263">
    <property type="entry name" value="CELLULASE FAMILY PROTEIN (AFU_ORTHOLOGUE AFUA_5G14560)"/>
    <property type="match status" value="1"/>
</dbReference>
<keyword evidence="2 4" id="KW-0378">Hydrolase</keyword>
<evidence type="ECO:0000256" key="2">
    <source>
        <dbReference type="ARBA" id="ARBA00022801"/>
    </source>
</evidence>
<name>A0A1D1ZE86_9ARAE</name>
<feature type="domain" description="Glycoside hydrolase family 5" evidence="5">
    <location>
        <begin position="1"/>
        <end position="130"/>
    </location>
</feature>
<comment type="similarity">
    <text evidence="1 4">Belongs to the glycosyl hydrolase 5 (cellulase A) family.</text>
</comment>
<dbReference type="SUPFAM" id="SSF51445">
    <property type="entry name" value="(Trans)glycosidases"/>
    <property type="match status" value="1"/>
</dbReference>
<evidence type="ECO:0000313" key="6">
    <source>
        <dbReference type="EMBL" id="JAT65143.1"/>
    </source>
</evidence>
<dbReference type="AlphaFoldDB" id="A0A1D1ZE86"/>